<organism evidence="4 5">
    <name type="scientific">Zongyangia hominis</name>
    <dbReference type="NCBI Taxonomy" id="2763677"/>
    <lineage>
        <taxon>Bacteria</taxon>
        <taxon>Bacillati</taxon>
        <taxon>Bacillota</taxon>
        <taxon>Clostridia</taxon>
        <taxon>Eubacteriales</taxon>
        <taxon>Oscillospiraceae</taxon>
        <taxon>Zongyangia</taxon>
    </lineage>
</organism>
<dbReference type="PANTHER" id="PTHR46558:SF11">
    <property type="entry name" value="HTH-TYPE TRANSCRIPTIONAL REGULATOR XRE"/>
    <property type="match status" value="1"/>
</dbReference>
<name>A0A926I6C6_9FIRM</name>
<dbReference type="PANTHER" id="PTHR46558">
    <property type="entry name" value="TRACRIPTIONAL REGULATORY PROTEIN-RELATED-RELATED"/>
    <property type="match status" value="1"/>
</dbReference>
<dbReference type="GO" id="GO:0003677">
    <property type="term" value="F:DNA binding"/>
    <property type="evidence" value="ECO:0007669"/>
    <property type="project" value="UniProtKB-KW"/>
</dbReference>
<feature type="compositionally biased region" description="Basic and acidic residues" evidence="2">
    <location>
        <begin position="151"/>
        <end position="168"/>
    </location>
</feature>
<dbReference type="RefSeq" id="WP_262397019.1">
    <property type="nucleotide sequence ID" value="NZ_JACRTC010000002.1"/>
</dbReference>
<dbReference type="SUPFAM" id="SSF47413">
    <property type="entry name" value="lambda repressor-like DNA-binding domains"/>
    <property type="match status" value="1"/>
</dbReference>
<dbReference type="CDD" id="cd00093">
    <property type="entry name" value="HTH_XRE"/>
    <property type="match status" value="1"/>
</dbReference>
<dbReference type="AlphaFoldDB" id="A0A926I6C6"/>
<evidence type="ECO:0000256" key="1">
    <source>
        <dbReference type="ARBA" id="ARBA00023125"/>
    </source>
</evidence>
<evidence type="ECO:0000259" key="3">
    <source>
        <dbReference type="PROSITE" id="PS50943"/>
    </source>
</evidence>
<gene>
    <name evidence="4" type="ORF">H8709_03595</name>
</gene>
<feature type="region of interest" description="Disordered" evidence="2">
    <location>
        <begin position="138"/>
        <end position="168"/>
    </location>
</feature>
<dbReference type="EMBL" id="JACRTC010000002">
    <property type="protein sequence ID" value="MBC8569909.1"/>
    <property type="molecule type" value="Genomic_DNA"/>
</dbReference>
<dbReference type="Gene3D" id="1.10.260.40">
    <property type="entry name" value="lambda repressor-like DNA-binding domains"/>
    <property type="match status" value="1"/>
</dbReference>
<keyword evidence="1" id="KW-0238">DNA-binding</keyword>
<dbReference type="Proteomes" id="UP000660861">
    <property type="component" value="Unassembled WGS sequence"/>
</dbReference>
<dbReference type="SMART" id="SM00530">
    <property type="entry name" value="HTH_XRE"/>
    <property type="match status" value="1"/>
</dbReference>
<protein>
    <submittedName>
        <fullName evidence="4">Helix-turn-helix transcriptional regulator</fullName>
    </submittedName>
</protein>
<sequence>MTFGQRLVELREEQGYTRQQFCQKVELPYNTYRNYEADAREPAYAVLCRIANVLNVSTDYLLCRTDIRQPALQLDEEESRLILNFRRLDSRGKATVNASTASQLSYCESGGGAIPVSKGGFDAITHLHLPASAPIAARGGVSPISEEDQRDAEKISRMFFSEEGKDKE</sequence>
<proteinExistence type="predicted"/>
<evidence type="ECO:0000313" key="4">
    <source>
        <dbReference type="EMBL" id="MBC8569909.1"/>
    </source>
</evidence>
<evidence type="ECO:0000313" key="5">
    <source>
        <dbReference type="Proteomes" id="UP000660861"/>
    </source>
</evidence>
<reference evidence="4" key="1">
    <citation type="submission" date="2020-08" db="EMBL/GenBank/DDBJ databases">
        <title>Genome public.</title>
        <authorList>
            <person name="Liu C."/>
            <person name="Sun Q."/>
        </authorList>
    </citation>
    <scope>NUCLEOTIDE SEQUENCE</scope>
    <source>
        <strain evidence="4">NSJ-54</strain>
    </source>
</reference>
<feature type="domain" description="HTH cro/C1-type" evidence="3">
    <location>
        <begin position="7"/>
        <end position="61"/>
    </location>
</feature>
<accession>A0A926I6C6</accession>
<comment type="caution">
    <text evidence="4">The sequence shown here is derived from an EMBL/GenBank/DDBJ whole genome shotgun (WGS) entry which is preliminary data.</text>
</comment>
<dbReference type="InterPro" id="IPR010982">
    <property type="entry name" value="Lambda_DNA-bd_dom_sf"/>
</dbReference>
<dbReference type="PROSITE" id="PS50943">
    <property type="entry name" value="HTH_CROC1"/>
    <property type="match status" value="1"/>
</dbReference>
<dbReference type="Pfam" id="PF01381">
    <property type="entry name" value="HTH_3"/>
    <property type="match status" value="1"/>
</dbReference>
<dbReference type="InterPro" id="IPR001387">
    <property type="entry name" value="Cro/C1-type_HTH"/>
</dbReference>
<keyword evidence="5" id="KW-1185">Reference proteome</keyword>
<evidence type="ECO:0000256" key="2">
    <source>
        <dbReference type="SAM" id="MobiDB-lite"/>
    </source>
</evidence>